<feature type="compositionally biased region" description="Acidic residues" evidence="1">
    <location>
        <begin position="678"/>
        <end position="695"/>
    </location>
</feature>
<name>A0A1Y2GIA6_9FUNG</name>
<sequence>MSSNDTTTMMTPTLTDNNNRRLSRLAMSSSPSLLLSSESTCHPISSPTPSYLFSASTSCLVSSANMCSASASPASPSHSHQIYRTISPAPTPLGLTAALSSNDTQTTTRCSQRSSDRDNINIAETSCSSALGVDVSDNVNHTYSCNLVLQSAVSLPLPSALCTTEKPSQQDEHQVIRARVNSSTASLVSLSLSSQGLRHISPGLSSLQQQQFFQHLAQQQQEEQPLQHHQGDSSQSQGTTLSISTFKSSLQTDEEFSPSSLSSSSSSSSSSSHYYSSSDEEPSSPVFNPYNSKAFYLFHQNNQINSESMVNLTASSMHIASPSESCSDFSSAFHSPSASTIWTSPSCNMRGPSISLSQQIASISEEHIGSQSQNKGKGIARAYHRYNQRRIDKASFDVLPREIRIHIFRYLSTFQLIRVSRVSRAWRGIAMDGSLWKTIDVTRYYKSIKDNQLRALGSAASNFLRCANFRGCVQLSDKSLTTIAERCPNIERLNLTGCRLITSKAIADACTNLPLLVHLDLAGLQSVNNFTLQTLAVYCRSLQILNLAWCKQISGSGLIKLTRSCQELQKLNVSGCPGLEDRYMPVIGMNMPKMKELCLNGCTSLTDRGLIGLLSGLSVTSSKKHRKWRMRKRMASSVRVSSLGHLLINQSSCNDDDSEDEEGDDIEKEGDSDKESDIDGNEDENDEGDSGEDATEVGSNNANAIPIQPLSSSSKNNSSQAGPEGLQARLVYLGLSQCRLLTQEALRAIGHLCSRHLRRLEISSCENFNDEGLIYLAQRCTHLRSLDLEDVTLLTDASLRAFALNLPRLERICLSYCENVTDQGVMHLLRPASNPTTLSTATAMMMNIESPSPYCPKLTHIELDNCLLITDRLLLEFANVLEERAVAALERRKEREKKREERGARIQQRKRKPMSPRQTQQEKDMDEVNQQTKTGLEPDQNTLQLAGPSSTVAADQASSSSPVNIPSHFQQSSAFAAGSPSSYSSSPLQPRSVLASTSLSDEIVVKKTRPGTRIMAPTRSFSDLSTSSTASLPLTWPAEGLTLRNANGNNNKKGGVARARRPIRPTMQVFDCRNITLEGVEAAKTRSPSLLIRSYYSWTHPSASGPAESSAFAGNSSSGSGGMSFFDGEGEGNADDEDADGGASNGDSSNTSLHHLQHMQQQIQSRRSSMLQRARSGLSRPVSAREPAQCCVM</sequence>
<feature type="region of interest" description="Disordered" evidence="1">
    <location>
        <begin position="649"/>
        <end position="721"/>
    </location>
</feature>
<evidence type="ECO:0000256" key="1">
    <source>
        <dbReference type="SAM" id="MobiDB-lite"/>
    </source>
</evidence>
<proteinExistence type="predicted"/>
<dbReference type="InterPro" id="IPR057207">
    <property type="entry name" value="FBXL15_LRR"/>
</dbReference>
<dbReference type="InterPro" id="IPR032675">
    <property type="entry name" value="LRR_dom_sf"/>
</dbReference>
<dbReference type="SMART" id="SM00367">
    <property type="entry name" value="LRR_CC"/>
    <property type="match status" value="11"/>
</dbReference>
<feature type="compositionally biased region" description="Low complexity" evidence="1">
    <location>
        <begin position="1"/>
        <end position="17"/>
    </location>
</feature>
<dbReference type="GO" id="GO:0031146">
    <property type="term" value="P:SCF-dependent proteasomal ubiquitin-dependent protein catabolic process"/>
    <property type="evidence" value="ECO:0007669"/>
    <property type="project" value="TreeGrafter"/>
</dbReference>
<feature type="compositionally biased region" description="Acidic residues" evidence="1">
    <location>
        <begin position="654"/>
        <end position="668"/>
    </location>
</feature>
<feature type="region of interest" description="Disordered" evidence="1">
    <location>
        <begin position="254"/>
        <end position="284"/>
    </location>
</feature>
<reference evidence="3 4" key="1">
    <citation type="submission" date="2016-07" db="EMBL/GenBank/DDBJ databases">
        <title>Pervasive Adenine N6-methylation of Active Genes in Fungi.</title>
        <authorList>
            <consortium name="DOE Joint Genome Institute"/>
            <person name="Mondo S.J."/>
            <person name="Dannebaum R.O."/>
            <person name="Kuo R.C."/>
            <person name="Labutti K."/>
            <person name="Haridas S."/>
            <person name="Kuo A."/>
            <person name="Salamov A."/>
            <person name="Ahrendt S.R."/>
            <person name="Lipzen A."/>
            <person name="Sullivan W."/>
            <person name="Andreopoulos W.B."/>
            <person name="Clum A."/>
            <person name="Lindquist E."/>
            <person name="Daum C."/>
            <person name="Ramamoorthy G.K."/>
            <person name="Gryganskyi A."/>
            <person name="Culley D."/>
            <person name="Magnuson J.K."/>
            <person name="James T.Y."/>
            <person name="O'Malley M.A."/>
            <person name="Stajich J.E."/>
            <person name="Spatafora J.W."/>
            <person name="Visel A."/>
            <person name="Grigoriev I.V."/>
        </authorList>
    </citation>
    <scope>NUCLEOTIDE SEQUENCE [LARGE SCALE GENOMIC DNA]</scope>
    <source>
        <strain evidence="3 4">NRRL 3116</strain>
    </source>
</reference>
<dbReference type="InterPro" id="IPR006553">
    <property type="entry name" value="Leu-rich_rpt_Cys-con_subtyp"/>
</dbReference>
<feature type="compositionally biased region" description="Basic and acidic residues" evidence="1">
    <location>
        <begin position="891"/>
        <end position="904"/>
    </location>
</feature>
<feature type="compositionally biased region" description="Low complexity" evidence="1">
    <location>
        <begin position="1141"/>
        <end position="1173"/>
    </location>
</feature>
<evidence type="ECO:0000313" key="3">
    <source>
        <dbReference type="EMBL" id="ORZ10384.1"/>
    </source>
</evidence>
<feature type="compositionally biased region" description="Low complexity" evidence="1">
    <location>
        <begin position="257"/>
        <end position="277"/>
    </location>
</feature>
<dbReference type="SMART" id="SM00256">
    <property type="entry name" value="FBOX"/>
    <property type="match status" value="1"/>
</dbReference>
<organism evidence="3 4">
    <name type="scientific">Lobosporangium transversale</name>
    <dbReference type="NCBI Taxonomy" id="64571"/>
    <lineage>
        <taxon>Eukaryota</taxon>
        <taxon>Fungi</taxon>
        <taxon>Fungi incertae sedis</taxon>
        <taxon>Mucoromycota</taxon>
        <taxon>Mortierellomycotina</taxon>
        <taxon>Mortierellomycetes</taxon>
        <taxon>Mortierellales</taxon>
        <taxon>Mortierellaceae</taxon>
        <taxon>Lobosporangium</taxon>
    </lineage>
</organism>
<dbReference type="InterPro" id="IPR001810">
    <property type="entry name" value="F-box_dom"/>
</dbReference>
<dbReference type="GO" id="GO:0019005">
    <property type="term" value="C:SCF ubiquitin ligase complex"/>
    <property type="evidence" value="ECO:0007669"/>
    <property type="project" value="TreeGrafter"/>
</dbReference>
<dbReference type="SUPFAM" id="SSF52047">
    <property type="entry name" value="RNI-like"/>
    <property type="match status" value="2"/>
</dbReference>
<feature type="compositionally biased region" description="Low complexity" evidence="1">
    <location>
        <begin position="214"/>
        <end position="224"/>
    </location>
</feature>
<accession>A0A1Y2GIA6</accession>
<feature type="region of interest" description="Disordered" evidence="1">
    <location>
        <begin position="1104"/>
        <end position="1193"/>
    </location>
</feature>
<feature type="compositionally biased region" description="Low complexity" evidence="1">
    <location>
        <begin position="103"/>
        <end position="113"/>
    </location>
</feature>
<feature type="region of interest" description="Disordered" evidence="1">
    <location>
        <begin position="1"/>
        <end position="21"/>
    </location>
</feature>
<dbReference type="OrthoDB" id="550575at2759"/>
<dbReference type="Pfam" id="PF25372">
    <property type="entry name" value="DUF7885"/>
    <property type="match status" value="2"/>
</dbReference>
<dbReference type="Gene3D" id="3.80.10.10">
    <property type="entry name" value="Ribonuclease Inhibitor"/>
    <property type="match status" value="2"/>
</dbReference>
<feature type="compositionally biased region" description="Polar residues" evidence="1">
    <location>
        <begin position="928"/>
        <end position="966"/>
    </location>
</feature>
<dbReference type="STRING" id="64571.A0A1Y2GIA6"/>
<feature type="region of interest" description="Disordered" evidence="1">
    <location>
        <begin position="93"/>
        <end position="116"/>
    </location>
</feature>
<protein>
    <recommendedName>
        <fullName evidence="2">F-box domain-containing protein</fullName>
    </recommendedName>
</protein>
<dbReference type="EMBL" id="MCFF01000031">
    <property type="protein sequence ID" value="ORZ10384.1"/>
    <property type="molecule type" value="Genomic_DNA"/>
</dbReference>
<keyword evidence="4" id="KW-1185">Reference proteome</keyword>
<feature type="domain" description="F-box" evidence="2">
    <location>
        <begin position="393"/>
        <end position="439"/>
    </location>
</feature>
<gene>
    <name evidence="3" type="ORF">BCR41DRAFT_357918</name>
</gene>
<dbReference type="Pfam" id="PF12937">
    <property type="entry name" value="F-box-like"/>
    <property type="match status" value="1"/>
</dbReference>
<dbReference type="SUPFAM" id="SSF81383">
    <property type="entry name" value="F-box domain"/>
    <property type="match status" value="1"/>
</dbReference>
<dbReference type="InParanoid" id="A0A1Y2GIA6"/>
<dbReference type="PROSITE" id="PS50181">
    <property type="entry name" value="FBOX"/>
    <property type="match status" value="1"/>
</dbReference>
<dbReference type="AlphaFoldDB" id="A0A1Y2GIA6"/>
<feature type="region of interest" description="Disordered" evidence="1">
    <location>
        <begin position="214"/>
        <end position="239"/>
    </location>
</feature>
<dbReference type="InterPro" id="IPR036047">
    <property type="entry name" value="F-box-like_dom_sf"/>
</dbReference>
<evidence type="ECO:0000259" key="2">
    <source>
        <dbReference type="PROSITE" id="PS50181"/>
    </source>
</evidence>
<feature type="compositionally biased region" description="Low complexity" evidence="1">
    <location>
        <begin position="1107"/>
        <end position="1127"/>
    </location>
</feature>
<dbReference type="GeneID" id="33566816"/>
<feature type="compositionally biased region" description="Acidic residues" evidence="1">
    <location>
        <begin position="1128"/>
        <end position="1140"/>
    </location>
</feature>
<dbReference type="PANTHER" id="PTHR13318:SF190">
    <property type="entry name" value="PARTNER OF PAIRED, ISOFORM B"/>
    <property type="match status" value="1"/>
</dbReference>
<comment type="caution">
    <text evidence="3">The sequence shown here is derived from an EMBL/GenBank/DDBJ whole genome shotgun (WGS) entry which is preliminary data.</text>
</comment>
<feature type="region of interest" description="Disordered" evidence="1">
    <location>
        <begin position="891"/>
        <end position="966"/>
    </location>
</feature>
<dbReference type="RefSeq" id="XP_021879291.1">
    <property type="nucleotide sequence ID" value="XM_022024972.1"/>
</dbReference>
<evidence type="ECO:0000313" key="4">
    <source>
        <dbReference type="Proteomes" id="UP000193648"/>
    </source>
</evidence>
<dbReference type="Proteomes" id="UP000193648">
    <property type="component" value="Unassembled WGS sequence"/>
</dbReference>
<dbReference type="PANTHER" id="PTHR13318">
    <property type="entry name" value="PARTNER OF PAIRED, ISOFORM B-RELATED"/>
    <property type="match status" value="1"/>
</dbReference>